<dbReference type="GO" id="GO:0046983">
    <property type="term" value="F:protein dimerization activity"/>
    <property type="evidence" value="ECO:0007669"/>
    <property type="project" value="InterPro"/>
</dbReference>
<comment type="caution">
    <text evidence="11">The sequence shown here is derived from an EMBL/GenBank/DDBJ whole genome shotgun (WGS) entry which is preliminary data.</text>
</comment>
<gene>
    <name evidence="11" type="ORF">F0U44_15165</name>
</gene>
<feature type="transmembrane region" description="Helical" evidence="9">
    <location>
        <begin position="141"/>
        <end position="162"/>
    </location>
</feature>
<accession>A0A5B1LB54</accession>
<dbReference type="Proteomes" id="UP000325003">
    <property type="component" value="Unassembled WGS sequence"/>
</dbReference>
<dbReference type="CDD" id="cd16917">
    <property type="entry name" value="HATPase_UhpB-NarQ-NarX-like"/>
    <property type="match status" value="1"/>
</dbReference>
<dbReference type="InterPro" id="IPR036890">
    <property type="entry name" value="HATPase_C_sf"/>
</dbReference>
<name>A0A5B1LB54_9ACTN</name>
<protein>
    <submittedName>
        <fullName evidence="11">Sensor histidine kinase</fullName>
    </submittedName>
</protein>
<evidence type="ECO:0000313" key="11">
    <source>
        <dbReference type="EMBL" id="KAA1417971.1"/>
    </source>
</evidence>
<dbReference type="PANTHER" id="PTHR24421">
    <property type="entry name" value="NITRATE/NITRITE SENSOR PROTEIN NARX-RELATED"/>
    <property type="match status" value="1"/>
</dbReference>
<dbReference type="Pfam" id="PF02518">
    <property type="entry name" value="HATPase_c"/>
    <property type="match status" value="1"/>
</dbReference>
<sequence>MPTGKSTWSAPSFAVVTAARLFALLAIGAPALWFRDEGALVALLVLAILWLYQVVTMTRRELELTLTPAWEAAAVGVICALAMEPSPAILAALAVPPLYATATAGLRTMVRTVACQLVAVVSIGLMWYQRGPDSHWTEWGVSIFTWSMAGVGLSLVASTTFYNDLVARDRLAPYRDAQHLLKQLIDLSGDLSSGLDVAAIGGEMLGVVGDLVPTRALALYVPRGDVLTPIASSSELDPADNDACEKLATDAWARAEPVTAGQGFAFAAGDAAVIAGLRPGTEKTPPDPPFEDLASALAPSTVKFDTALLFTHFRDVATADERQRLAREMHDGVAQDIASLGYLVDALAARPADEQQAKQFAMLRERVTKVVAEVRRSVMNLRTSIGENESLGAAISAVARHLSEASGIPIRVRLDEQPARLRPEVEAELFRIAQEAMNNAVKHARATAIDVRCQVYAPDARIIVADDGVGLQGGRSDSHGLKIMRERAKLIGAQLTVRDNASRGLTVSVTLRAPGGPVHPPERTLTKETR</sequence>
<comment type="subcellular location">
    <subcellularLocation>
        <location evidence="1">Cell membrane</location>
        <topology evidence="1">Multi-pass membrane protein</topology>
    </subcellularLocation>
</comment>
<evidence type="ECO:0000256" key="1">
    <source>
        <dbReference type="ARBA" id="ARBA00004651"/>
    </source>
</evidence>
<evidence type="ECO:0000256" key="5">
    <source>
        <dbReference type="ARBA" id="ARBA00022777"/>
    </source>
</evidence>
<feature type="transmembrane region" description="Helical" evidence="9">
    <location>
        <begin position="12"/>
        <end position="33"/>
    </location>
</feature>
<evidence type="ECO:0000256" key="2">
    <source>
        <dbReference type="ARBA" id="ARBA00022475"/>
    </source>
</evidence>
<dbReference type="SUPFAM" id="SSF55874">
    <property type="entry name" value="ATPase domain of HSP90 chaperone/DNA topoisomerase II/histidine kinase"/>
    <property type="match status" value="1"/>
</dbReference>
<dbReference type="SMART" id="SM00387">
    <property type="entry name" value="HATPase_c"/>
    <property type="match status" value="1"/>
</dbReference>
<dbReference type="Gene3D" id="3.30.565.10">
    <property type="entry name" value="Histidine kinase-like ATPase, C-terminal domain"/>
    <property type="match status" value="1"/>
</dbReference>
<feature type="transmembrane region" description="Helical" evidence="9">
    <location>
        <begin position="64"/>
        <end position="83"/>
    </location>
</feature>
<evidence type="ECO:0000256" key="8">
    <source>
        <dbReference type="ARBA" id="ARBA00023136"/>
    </source>
</evidence>
<evidence type="ECO:0000256" key="3">
    <source>
        <dbReference type="ARBA" id="ARBA00022679"/>
    </source>
</evidence>
<keyword evidence="2" id="KW-1003">Cell membrane</keyword>
<evidence type="ECO:0000256" key="4">
    <source>
        <dbReference type="ARBA" id="ARBA00022692"/>
    </source>
</evidence>
<dbReference type="GO" id="GO:0005886">
    <property type="term" value="C:plasma membrane"/>
    <property type="evidence" value="ECO:0007669"/>
    <property type="project" value="UniProtKB-SubCell"/>
</dbReference>
<evidence type="ECO:0000259" key="10">
    <source>
        <dbReference type="SMART" id="SM00387"/>
    </source>
</evidence>
<dbReference type="GO" id="GO:0000155">
    <property type="term" value="F:phosphorelay sensor kinase activity"/>
    <property type="evidence" value="ECO:0007669"/>
    <property type="project" value="InterPro"/>
</dbReference>
<keyword evidence="6 9" id="KW-1133">Transmembrane helix</keyword>
<keyword evidence="12" id="KW-1185">Reference proteome</keyword>
<organism evidence="11 12">
    <name type="scientific">Nocardioides humilatus</name>
    <dbReference type="NCBI Taxonomy" id="2607660"/>
    <lineage>
        <taxon>Bacteria</taxon>
        <taxon>Bacillati</taxon>
        <taxon>Actinomycetota</taxon>
        <taxon>Actinomycetes</taxon>
        <taxon>Propionibacteriales</taxon>
        <taxon>Nocardioidaceae</taxon>
        <taxon>Nocardioides</taxon>
    </lineage>
</organism>
<keyword evidence="5 11" id="KW-0418">Kinase</keyword>
<reference evidence="11 12" key="2">
    <citation type="submission" date="2019-09" db="EMBL/GenBank/DDBJ databases">
        <authorList>
            <person name="Jin C."/>
        </authorList>
    </citation>
    <scope>NUCLEOTIDE SEQUENCE [LARGE SCALE GENOMIC DNA]</scope>
    <source>
        <strain evidence="11 12">BN130099</strain>
    </source>
</reference>
<dbReference type="EMBL" id="VUJV01000004">
    <property type="protein sequence ID" value="KAA1417971.1"/>
    <property type="molecule type" value="Genomic_DNA"/>
</dbReference>
<evidence type="ECO:0000256" key="6">
    <source>
        <dbReference type="ARBA" id="ARBA00022989"/>
    </source>
</evidence>
<feature type="domain" description="Histidine kinase/HSP90-like ATPase" evidence="10">
    <location>
        <begin position="424"/>
        <end position="515"/>
    </location>
</feature>
<keyword evidence="8 9" id="KW-0472">Membrane</keyword>
<proteinExistence type="predicted"/>
<keyword evidence="4 9" id="KW-0812">Transmembrane</keyword>
<feature type="transmembrane region" description="Helical" evidence="9">
    <location>
        <begin position="39"/>
        <end position="57"/>
    </location>
</feature>
<keyword evidence="3" id="KW-0808">Transferase</keyword>
<dbReference type="InterPro" id="IPR050482">
    <property type="entry name" value="Sensor_HK_TwoCompSys"/>
</dbReference>
<dbReference type="AlphaFoldDB" id="A0A5B1LB54"/>
<reference evidence="11 12" key="1">
    <citation type="submission" date="2019-09" db="EMBL/GenBank/DDBJ databases">
        <title>Nocardioides panacisoli sp. nov., isolated from the soil of a ginseng field.</title>
        <authorList>
            <person name="Cho C."/>
        </authorList>
    </citation>
    <scope>NUCLEOTIDE SEQUENCE [LARGE SCALE GENOMIC DNA]</scope>
    <source>
        <strain evidence="11 12">BN130099</strain>
    </source>
</reference>
<dbReference type="Pfam" id="PF07730">
    <property type="entry name" value="HisKA_3"/>
    <property type="match status" value="1"/>
</dbReference>
<dbReference type="PANTHER" id="PTHR24421:SF37">
    <property type="entry name" value="SENSOR HISTIDINE KINASE NARS"/>
    <property type="match status" value="1"/>
</dbReference>
<dbReference type="RefSeq" id="WP_149729191.1">
    <property type="nucleotide sequence ID" value="NZ_VUJV01000004.1"/>
</dbReference>
<evidence type="ECO:0000256" key="9">
    <source>
        <dbReference type="SAM" id="Phobius"/>
    </source>
</evidence>
<feature type="transmembrane region" description="Helical" evidence="9">
    <location>
        <begin position="113"/>
        <end position="129"/>
    </location>
</feature>
<keyword evidence="7" id="KW-0902">Two-component regulatory system</keyword>
<dbReference type="InterPro" id="IPR003594">
    <property type="entry name" value="HATPase_dom"/>
</dbReference>
<dbReference type="InterPro" id="IPR011712">
    <property type="entry name" value="Sig_transdc_His_kin_sub3_dim/P"/>
</dbReference>
<evidence type="ECO:0000256" key="7">
    <source>
        <dbReference type="ARBA" id="ARBA00023012"/>
    </source>
</evidence>
<dbReference type="Gene3D" id="1.20.5.1930">
    <property type="match status" value="1"/>
</dbReference>
<evidence type="ECO:0000313" key="12">
    <source>
        <dbReference type="Proteomes" id="UP000325003"/>
    </source>
</evidence>